<dbReference type="EMBL" id="CP000096">
    <property type="protein sequence ID" value="ABB23234.1"/>
    <property type="molecule type" value="Genomic_DNA"/>
</dbReference>
<proteinExistence type="predicted"/>
<keyword evidence="3" id="KW-1185">Reference proteome</keyword>
<reference evidence="3" key="1">
    <citation type="submission" date="2005-08" db="EMBL/GenBank/DDBJ databases">
        <title>Complete sequence of Pelodictyon luteolum DSM 273.</title>
        <authorList>
            <consortium name="US DOE Joint Genome Institute"/>
            <person name="Copeland A."/>
            <person name="Lucas S."/>
            <person name="Lapidus A."/>
            <person name="Barry K."/>
            <person name="Detter J.C."/>
            <person name="Glavina T."/>
            <person name="Hammon N."/>
            <person name="Israni S."/>
            <person name="Pitluck S."/>
            <person name="Bryant D."/>
            <person name="Schmutz J."/>
            <person name="Larimer F."/>
            <person name="Land M."/>
            <person name="Kyrpides N."/>
            <person name="Ivanova N."/>
            <person name="Richardson P."/>
        </authorList>
    </citation>
    <scope>NUCLEOTIDE SEQUENCE [LARGE SCALE GENOMIC DNA]</scope>
    <source>
        <strain evidence="3">DSM 273 / BCRC 81028 / 2530</strain>
    </source>
</reference>
<protein>
    <submittedName>
        <fullName evidence="2">Uncharacterized protein</fullName>
    </submittedName>
</protein>
<dbReference type="RefSeq" id="WP_011357109.1">
    <property type="nucleotide sequence ID" value="NC_007512.1"/>
</dbReference>
<organism evidence="2 3">
    <name type="scientific">Chlorobium luteolum (strain DSM 273 / BCRC 81028 / 2530)</name>
    <name type="common">Pelodictyon luteolum</name>
    <dbReference type="NCBI Taxonomy" id="319225"/>
    <lineage>
        <taxon>Bacteria</taxon>
        <taxon>Pseudomonadati</taxon>
        <taxon>Chlorobiota</taxon>
        <taxon>Chlorobiia</taxon>
        <taxon>Chlorobiales</taxon>
        <taxon>Chlorobiaceae</taxon>
        <taxon>Chlorobium/Pelodictyon group</taxon>
        <taxon>Pelodictyon</taxon>
    </lineage>
</organism>
<feature type="region of interest" description="Disordered" evidence="1">
    <location>
        <begin position="26"/>
        <end position="125"/>
    </location>
</feature>
<feature type="compositionally biased region" description="Basic and acidic residues" evidence="1">
    <location>
        <begin position="46"/>
        <end position="55"/>
    </location>
</feature>
<evidence type="ECO:0000313" key="2">
    <source>
        <dbReference type="EMBL" id="ABB23234.1"/>
    </source>
</evidence>
<feature type="compositionally biased region" description="Basic and acidic residues" evidence="1">
    <location>
        <begin position="64"/>
        <end position="91"/>
    </location>
</feature>
<dbReference type="STRING" id="319225.Plut_0346"/>
<evidence type="ECO:0000256" key="1">
    <source>
        <dbReference type="SAM" id="MobiDB-lite"/>
    </source>
</evidence>
<gene>
    <name evidence="2" type="ordered locus">Plut_0346</name>
</gene>
<dbReference type="KEGG" id="plt:Plut_0346"/>
<accession>Q3B5Z7</accession>
<evidence type="ECO:0000313" key="3">
    <source>
        <dbReference type="Proteomes" id="UP000002709"/>
    </source>
</evidence>
<dbReference type="HOGENOM" id="CLU_1990528_0_0_10"/>
<name>Q3B5Z7_CHLL3</name>
<dbReference type="AlphaFoldDB" id="Q3B5Z7"/>
<sequence length="125" mass="12968">MNAPIKHLLIFFPVLCLLLLVPGDSPSGSAVAGPPLFRESGGGRVPPEERLRFRDEDGDGINDLIRDSDGDGIPDGRDGDGSGPGDRRFRDGSMQGGGRSIERQGGSLRAPSSSGRPAGSGSGRK</sequence>
<dbReference type="Proteomes" id="UP000002709">
    <property type="component" value="Chromosome"/>
</dbReference>